<dbReference type="Pfam" id="PF00092">
    <property type="entry name" value="VWA"/>
    <property type="match status" value="3"/>
</dbReference>
<dbReference type="PANTHER" id="PTHR24020">
    <property type="entry name" value="COLLAGEN ALPHA"/>
    <property type="match status" value="1"/>
</dbReference>
<protein>
    <recommendedName>
        <fullName evidence="1">VWFA domain-containing protein</fullName>
    </recommendedName>
</protein>
<sequence>MAQKRERSQATLCPKVISHNIVLFLPQPGCSEIADIAFLVDASESMTKKDFEKEKDVIKKLASKFDVGQSKSHLGLISFSSDAQIPVKFGDHLDLLSFQDAVDKIPFAAGGTRFDKAFGVAANGLFSASGGVRANLPKVMIILTDGKQSADYDAVPIERSVLPLRHLGVRIFALAIGDQVDMSELRQIVNDPKDIHAVKDFDELLGNIKNVGNKTCEIIKRPEVLCVEKADVAFLMDASESMTEEDFEKQKQFVIKVAESFHMAPKTTQFALVTYSSTANLHIRFRDRLNQDTFNKIVQQLPFAAGGTRFDKALKLAAEDVFTAEGGARPGVPKVMIILTDGRQSHDYDVIPLQEAVVPLHRLSVQVHAVAIGSQVNRVELRKLVQREEDIFSIKDFTNLVDKSRQLASKTCGIITRPPPVVKCSEDADLAFVVDTSGSISDENFKKQKDFIKVLASAFDPTLSKHQLGLISYSSDAQMEVSFQEKADPKEFEEAWTACHIPRDERV</sequence>
<dbReference type="PROSITE" id="PS50234">
    <property type="entry name" value="VWFA"/>
    <property type="match status" value="3"/>
</dbReference>
<dbReference type="InterPro" id="IPR036465">
    <property type="entry name" value="vWFA_dom_sf"/>
</dbReference>
<dbReference type="EMBL" id="MU826354">
    <property type="protein sequence ID" value="KAJ7380126.1"/>
    <property type="molecule type" value="Genomic_DNA"/>
</dbReference>
<proteinExistence type="predicted"/>
<organism evidence="2 3">
    <name type="scientific">Desmophyllum pertusum</name>
    <dbReference type="NCBI Taxonomy" id="174260"/>
    <lineage>
        <taxon>Eukaryota</taxon>
        <taxon>Metazoa</taxon>
        <taxon>Cnidaria</taxon>
        <taxon>Anthozoa</taxon>
        <taxon>Hexacorallia</taxon>
        <taxon>Scleractinia</taxon>
        <taxon>Caryophylliina</taxon>
        <taxon>Caryophylliidae</taxon>
        <taxon>Desmophyllum</taxon>
    </lineage>
</organism>
<dbReference type="PRINTS" id="PR00453">
    <property type="entry name" value="VWFADOMAIN"/>
</dbReference>
<evidence type="ECO:0000259" key="1">
    <source>
        <dbReference type="PROSITE" id="PS50234"/>
    </source>
</evidence>
<feature type="domain" description="VWFA" evidence="1">
    <location>
        <begin position="231"/>
        <end position="407"/>
    </location>
</feature>
<dbReference type="InterPro" id="IPR050525">
    <property type="entry name" value="ECM_Assembly_Org"/>
</dbReference>
<dbReference type="SUPFAM" id="SSF53300">
    <property type="entry name" value="vWA-like"/>
    <property type="match status" value="3"/>
</dbReference>
<dbReference type="AlphaFoldDB" id="A0A9X0CYF2"/>
<accession>A0A9X0CYF2</accession>
<feature type="domain" description="VWFA" evidence="1">
    <location>
        <begin position="35"/>
        <end position="211"/>
    </location>
</feature>
<name>A0A9X0CYF2_9CNID</name>
<keyword evidence="3" id="KW-1185">Reference proteome</keyword>
<feature type="domain" description="VWFA" evidence="1">
    <location>
        <begin position="429"/>
        <end position="495"/>
    </location>
</feature>
<dbReference type="PANTHER" id="PTHR24020:SF20">
    <property type="entry name" value="PH DOMAIN-CONTAINING PROTEIN"/>
    <property type="match status" value="1"/>
</dbReference>
<dbReference type="SMART" id="SM00327">
    <property type="entry name" value="VWA"/>
    <property type="match status" value="2"/>
</dbReference>
<dbReference type="InterPro" id="IPR002035">
    <property type="entry name" value="VWF_A"/>
</dbReference>
<evidence type="ECO:0000313" key="2">
    <source>
        <dbReference type="EMBL" id="KAJ7380126.1"/>
    </source>
</evidence>
<dbReference type="OrthoDB" id="9988752at2759"/>
<dbReference type="CDD" id="cd01450">
    <property type="entry name" value="vWFA_subfamily_ECM"/>
    <property type="match status" value="2"/>
</dbReference>
<dbReference type="Gene3D" id="3.40.50.410">
    <property type="entry name" value="von Willebrand factor, type A domain"/>
    <property type="match status" value="3"/>
</dbReference>
<evidence type="ECO:0000313" key="3">
    <source>
        <dbReference type="Proteomes" id="UP001163046"/>
    </source>
</evidence>
<comment type="caution">
    <text evidence="2">The sequence shown here is derived from an EMBL/GenBank/DDBJ whole genome shotgun (WGS) entry which is preliminary data.</text>
</comment>
<dbReference type="Proteomes" id="UP001163046">
    <property type="component" value="Unassembled WGS sequence"/>
</dbReference>
<reference evidence="2" key="1">
    <citation type="submission" date="2023-01" db="EMBL/GenBank/DDBJ databases">
        <title>Genome assembly of the deep-sea coral Lophelia pertusa.</title>
        <authorList>
            <person name="Herrera S."/>
            <person name="Cordes E."/>
        </authorList>
    </citation>
    <scope>NUCLEOTIDE SEQUENCE</scope>
    <source>
        <strain evidence="2">USNM1676648</strain>
        <tissue evidence="2">Polyp</tissue>
    </source>
</reference>
<gene>
    <name evidence="2" type="ORF">OS493_010837</name>
</gene>